<gene>
    <name evidence="2" type="ORF">BU26DRAFT_566448</name>
</gene>
<evidence type="ECO:0000313" key="2">
    <source>
        <dbReference type="EMBL" id="KAF2247472.1"/>
    </source>
</evidence>
<dbReference type="AlphaFoldDB" id="A0A6A6IC39"/>
<feature type="region of interest" description="Disordered" evidence="1">
    <location>
        <begin position="1"/>
        <end position="39"/>
    </location>
</feature>
<dbReference type="RefSeq" id="XP_033682476.1">
    <property type="nucleotide sequence ID" value="XM_033833526.1"/>
</dbReference>
<organism evidence="2 3">
    <name type="scientific">Trematosphaeria pertusa</name>
    <dbReference type="NCBI Taxonomy" id="390896"/>
    <lineage>
        <taxon>Eukaryota</taxon>
        <taxon>Fungi</taxon>
        <taxon>Dikarya</taxon>
        <taxon>Ascomycota</taxon>
        <taxon>Pezizomycotina</taxon>
        <taxon>Dothideomycetes</taxon>
        <taxon>Pleosporomycetidae</taxon>
        <taxon>Pleosporales</taxon>
        <taxon>Massarineae</taxon>
        <taxon>Trematosphaeriaceae</taxon>
        <taxon>Trematosphaeria</taxon>
    </lineage>
</organism>
<dbReference type="Proteomes" id="UP000800094">
    <property type="component" value="Unassembled WGS sequence"/>
</dbReference>
<proteinExistence type="predicted"/>
<evidence type="ECO:0000256" key="1">
    <source>
        <dbReference type="SAM" id="MobiDB-lite"/>
    </source>
</evidence>
<sequence>MLSEPTLRQPRQLSTSADRAHPTYGRGNGSRNNSIDDDHVASSRRYIRGRVHVQAHDPTGIRLSPLFVSYARNIGAGTPTIVSASWKQRYTAISCVPDGVEEAFGVTPQQDLNQEKLPPRHACRPLGRQLGSPPRRQAFSVELKLTVFAEASAIPCAPREEKRRPSVLLGLLSTAVASSMFAGGTCSTVFAPAMYLSGRASGLETTRFWAESVVPLQPPKDGIGVLLEICLFPGSLHEC</sequence>
<accession>A0A6A6IC39</accession>
<protein>
    <submittedName>
        <fullName evidence="2">Uncharacterized protein</fullName>
    </submittedName>
</protein>
<evidence type="ECO:0000313" key="3">
    <source>
        <dbReference type="Proteomes" id="UP000800094"/>
    </source>
</evidence>
<keyword evidence="3" id="KW-1185">Reference proteome</keyword>
<dbReference type="GeneID" id="54586856"/>
<reference evidence="2" key="1">
    <citation type="journal article" date="2020" name="Stud. Mycol.">
        <title>101 Dothideomycetes genomes: a test case for predicting lifestyles and emergence of pathogens.</title>
        <authorList>
            <person name="Haridas S."/>
            <person name="Albert R."/>
            <person name="Binder M."/>
            <person name="Bloem J."/>
            <person name="Labutti K."/>
            <person name="Salamov A."/>
            <person name="Andreopoulos B."/>
            <person name="Baker S."/>
            <person name="Barry K."/>
            <person name="Bills G."/>
            <person name="Bluhm B."/>
            <person name="Cannon C."/>
            <person name="Castanera R."/>
            <person name="Culley D."/>
            <person name="Daum C."/>
            <person name="Ezra D."/>
            <person name="Gonzalez J."/>
            <person name="Henrissat B."/>
            <person name="Kuo A."/>
            <person name="Liang C."/>
            <person name="Lipzen A."/>
            <person name="Lutzoni F."/>
            <person name="Magnuson J."/>
            <person name="Mondo S."/>
            <person name="Nolan M."/>
            <person name="Ohm R."/>
            <person name="Pangilinan J."/>
            <person name="Park H.-J."/>
            <person name="Ramirez L."/>
            <person name="Alfaro M."/>
            <person name="Sun H."/>
            <person name="Tritt A."/>
            <person name="Yoshinaga Y."/>
            <person name="Zwiers L.-H."/>
            <person name="Turgeon B."/>
            <person name="Goodwin S."/>
            <person name="Spatafora J."/>
            <person name="Crous P."/>
            <person name="Grigoriev I."/>
        </authorList>
    </citation>
    <scope>NUCLEOTIDE SEQUENCE</scope>
    <source>
        <strain evidence="2">CBS 122368</strain>
    </source>
</reference>
<name>A0A6A6IC39_9PLEO</name>
<dbReference type="EMBL" id="ML987197">
    <property type="protein sequence ID" value="KAF2247472.1"/>
    <property type="molecule type" value="Genomic_DNA"/>
</dbReference>